<dbReference type="AlphaFoldDB" id="A0ABD1D961"/>
<sequence>MVDDYVYFGELMNQTGRPILYSCSWPAYQEYNGITKTCNMWRNWGDIEDSHSSVESITQYFSDNQDRIQPHSGPGHWNDPDTLVLGNYGLSYEQSIQGLLVKTVNKIEIWKKPILPKVKDEMTHGIAFVSRRADGAPYSISVKVIEDLGLGGSQYIKGYMVYDLFDAEHKPFFVKWLYIVQMRLECAEGLHICGY</sequence>
<keyword evidence="7" id="KW-1185">Reference proteome</keyword>
<reference evidence="6 7" key="1">
    <citation type="submission" date="2024-05" db="EMBL/GenBank/DDBJ databases">
        <title>Culex pipiens pipiens assembly and annotation.</title>
        <authorList>
            <person name="Alout H."/>
            <person name="Durand T."/>
        </authorList>
    </citation>
    <scope>NUCLEOTIDE SEQUENCE [LARGE SCALE GENOMIC DNA]</scope>
    <source>
        <strain evidence="6">HA-2024</strain>
        <tissue evidence="6">Whole body</tissue>
    </source>
</reference>
<dbReference type="Pfam" id="PF16499">
    <property type="entry name" value="Melibiase_2"/>
    <property type="match status" value="1"/>
</dbReference>
<dbReference type="GO" id="GO:0016798">
    <property type="term" value="F:hydrolase activity, acting on glycosyl bonds"/>
    <property type="evidence" value="ECO:0007669"/>
    <property type="project" value="UniProtKB-KW"/>
</dbReference>
<name>A0ABD1D961_CULPP</name>
<dbReference type="SUPFAM" id="SSF51011">
    <property type="entry name" value="Glycosyl hydrolase domain"/>
    <property type="match status" value="1"/>
</dbReference>
<dbReference type="Gene3D" id="2.60.40.1180">
    <property type="entry name" value="Golgi alpha-mannosidase II"/>
    <property type="match status" value="1"/>
</dbReference>
<comment type="similarity">
    <text evidence="1 5">Belongs to the glycosyl hydrolase 27 family.</text>
</comment>
<comment type="caution">
    <text evidence="6">The sequence shown here is derived from an EMBL/GenBank/DDBJ whole genome shotgun (WGS) entry which is preliminary data.</text>
</comment>
<dbReference type="PANTHER" id="PTHR11452">
    <property type="entry name" value="ALPHA-GALACTOSIDASE/ALPHA-N-ACETYLGALACTOSAMINIDASE"/>
    <property type="match status" value="1"/>
</dbReference>
<comment type="subunit">
    <text evidence="5">Homodimer.</text>
</comment>
<evidence type="ECO:0000256" key="3">
    <source>
        <dbReference type="ARBA" id="ARBA00022801"/>
    </source>
</evidence>
<dbReference type="Proteomes" id="UP001562425">
    <property type="component" value="Unassembled WGS sequence"/>
</dbReference>
<dbReference type="EMBL" id="JBEHCU010006804">
    <property type="protein sequence ID" value="KAL1396190.1"/>
    <property type="molecule type" value="Genomic_DNA"/>
</dbReference>
<dbReference type="Gene3D" id="3.20.20.70">
    <property type="entry name" value="Aldolase class I"/>
    <property type="match status" value="1"/>
</dbReference>
<keyword evidence="4 5" id="KW-0326">Glycosidase</keyword>
<gene>
    <name evidence="6" type="ORF">pipiens_001248</name>
</gene>
<dbReference type="PRINTS" id="PR00740">
    <property type="entry name" value="GLHYDRLASE27"/>
</dbReference>
<protein>
    <recommendedName>
        <fullName evidence="5">Alpha-galactosidase</fullName>
        <ecNumber evidence="5">3.2.1.-</ecNumber>
    </recommendedName>
</protein>
<evidence type="ECO:0000256" key="5">
    <source>
        <dbReference type="RuleBase" id="RU361168"/>
    </source>
</evidence>
<dbReference type="InterPro" id="IPR013785">
    <property type="entry name" value="Aldolase_TIM"/>
</dbReference>
<evidence type="ECO:0000313" key="7">
    <source>
        <dbReference type="Proteomes" id="UP001562425"/>
    </source>
</evidence>
<evidence type="ECO:0000313" key="6">
    <source>
        <dbReference type="EMBL" id="KAL1396190.1"/>
    </source>
</evidence>
<proteinExistence type="inferred from homology"/>
<accession>A0ABD1D961</accession>
<evidence type="ECO:0000256" key="4">
    <source>
        <dbReference type="ARBA" id="ARBA00023295"/>
    </source>
</evidence>
<organism evidence="6 7">
    <name type="scientific">Culex pipiens pipiens</name>
    <name type="common">Northern house mosquito</name>
    <dbReference type="NCBI Taxonomy" id="38569"/>
    <lineage>
        <taxon>Eukaryota</taxon>
        <taxon>Metazoa</taxon>
        <taxon>Ecdysozoa</taxon>
        <taxon>Arthropoda</taxon>
        <taxon>Hexapoda</taxon>
        <taxon>Insecta</taxon>
        <taxon>Pterygota</taxon>
        <taxon>Neoptera</taxon>
        <taxon>Endopterygota</taxon>
        <taxon>Diptera</taxon>
        <taxon>Nematocera</taxon>
        <taxon>Culicoidea</taxon>
        <taxon>Culicidae</taxon>
        <taxon>Culicinae</taxon>
        <taxon>Culicini</taxon>
        <taxon>Culex</taxon>
        <taxon>Culex</taxon>
    </lineage>
</organism>
<dbReference type="PANTHER" id="PTHR11452:SF66">
    <property type="entry name" value="ALPHA-GALACTOSIDASE"/>
    <property type="match status" value="1"/>
</dbReference>
<keyword evidence="3 5" id="KW-0378">Hydrolase</keyword>
<keyword evidence="2" id="KW-0732">Signal</keyword>
<evidence type="ECO:0000256" key="2">
    <source>
        <dbReference type="ARBA" id="ARBA00022729"/>
    </source>
</evidence>
<keyword evidence="5" id="KW-1015">Disulfide bond</keyword>
<dbReference type="InterPro" id="IPR002241">
    <property type="entry name" value="Glyco_hydro_27"/>
</dbReference>
<evidence type="ECO:0000256" key="1">
    <source>
        <dbReference type="ARBA" id="ARBA00009743"/>
    </source>
</evidence>
<dbReference type="InterPro" id="IPR017853">
    <property type="entry name" value="GH"/>
</dbReference>
<dbReference type="InterPro" id="IPR013780">
    <property type="entry name" value="Glyco_hydro_b"/>
</dbReference>
<dbReference type="SUPFAM" id="SSF51445">
    <property type="entry name" value="(Trans)glycosidases"/>
    <property type="match status" value="1"/>
</dbReference>
<dbReference type="EC" id="3.2.1.-" evidence="5"/>